<proteinExistence type="predicted"/>
<dbReference type="PANTHER" id="PTHR28221:SF2">
    <property type="entry name" value="RNA POLYMERASE I-SPECIFIC TRANSCRIPTION INITIATION FACTOR RRN6"/>
    <property type="match status" value="1"/>
</dbReference>
<name>A0A8H3E9L0_9AGAM</name>
<dbReference type="InterPro" id="IPR048535">
    <property type="entry name" value="RRN6_beta-prop"/>
</dbReference>
<dbReference type="InterPro" id="IPR048536">
    <property type="entry name" value="Rrn6_K-rich"/>
</dbReference>
<feature type="region of interest" description="Disordered" evidence="1">
    <location>
        <begin position="1"/>
        <end position="31"/>
    </location>
</feature>
<evidence type="ECO:0000259" key="3">
    <source>
        <dbReference type="Pfam" id="PF20639"/>
    </source>
</evidence>
<dbReference type="AlphaFoldDB" id="A0A8H3E9L0"/>
<evidence type="ECO:0000256" key="1">
    <source>
        <dbReference type="SAM" id="MobiDB-lite"/>
    </source>
</evidence>
<gene>
    <name evidence="4" type="ORF">RDB_LOCUS159444</name>
</gene>
<feature type="region of interest" description="Disordered" evidence="1">
    <location>
        <begin position="843"/>
        <end position="902"/>
    </location>
</feature>
<organism evidence="4 5">
    <name type="scientific">Rhizoctonia solani</name>
    <dbReference type="NCBI Taxonomy" id="456999"/>
    <lineage>
        <taxon>Eukaryota</taxon>
        <taxon>Fungi</taxon>
        <taxon>Dikarya</taxon>
        <taxon>Basidiomycota</taxon>
        <taxon>Agaricomycotina</taxon>
        <taxon>Agaricomycetes</taxon>
        <taxon>Cantharellales</taxon>
        <taxon>Ceratobasidiaceae</taxon>
        <taxon>Rhizoctonia</taxon>
    </lineage>
</organism>
<evidence type="ECO:0000259" key="2">
    <source>
        <dbReference type="Pfam" id="PF10214"/>
    </source>
</evidence>
<dbReference type="PANTHER" id="PTHR28221">
    <property type="entry name" value="RNA POLYMERASE I-SPECIFIC TRANSCRIPTION INITIATION FACTOR RRN6"/>
    <property type="match status" value="1"/>
</dbReference>
<feature type="domain" description="RRN6 K-rich C-terminal" evidence="3">
    <location>
        <begin position="758"/>
        <end position="902"/>
    </location>
</feature>
<feature type="compositionally biased region" description="Basic residues" evidence="1">
    <location>
        <begin position="891"/>
        <end position="902"/>
    </location>
</feature>
<accession>A0A8H3E9L0</accession>
<comment type="caution">
    <text evidence="4">The sequence shown here is derived from an EMBL/GenBank/DDBJ whole genome shotgun (WGS) entry which is preliminary data.</text>
</comment>
<dbReference type="Proteomes" id="UP000663827">
    <property type="component" value="Unassembled WGS sequence"/>
</dbReference>
<dbReference type="Pfam" id="PF20639">
    <property type="entry name" value="Rrn6_K-rich"/>
    <property type="match status" value="1"/>
</dbReference>
<dbReference type="EMBL" id="CAJNJQ010004994">
    <property type="protein sequence ID" value="CAE7215736.1"/>
    <property type="molecule type" value="Genomic_DNA"/>
</dbReference>
<sequence length="902" mass="100191">MEDWPVDSRVRNPPQAVTKRQGPRKVLPEPSWDTPVIEGGTWSSSRISLEDQAGLSRLSWANIKSPAPRITTGNTRCIFPPTRDTLSMSDGLSFERRVLSMNAWLRSQRGVDNLEAIFLREILEDNEDYARTVTEYDPYCSDLLAIDFLTKGHRKRAGVIAYPMGQNFDSLGASVLFDEKWGTVFSPAEKPGWKAPAPILQITKSNTIYKPSDTSYTHAGCLFAVRTLFDITFVCIAPKPGATVVTKQSLISSFGQGDIGGHRPFDLAFNPYEQTHAGLVVSDIGAIWSFGLDRKPSLLYSQSDDATTRVGAYDLPYWELRWGAHPETILLGSPSMLSLYDTRTSNVASVLAMPSETMSSFDVIQNETFSQMFVSGTEHVMLVDERMMNRSVVSWAHHRDSDMTLRIKALELDQKRVGLLTSKRSSFISVYDPLLSESGLESCDSYGLEWDSPNSRASASIAVYIPPTTARPTLFHLSDSGAIYRQDLGIGPCEPSVERVIWEHELKSLSEKVELEHEEYNEEDLTKYREVNLRSKYESVFMSNSLGVDGPSVVDIVDLAPTVFQRANEPIDKPMILHDLVRLISQEVTSTLPRSLFASTRSLPLPKAGLILKHIAHLRNQSCQGVSWSYDLSRVQGHIWPTLAPTPTADDLIAFSVLDNVSENASKRDKEARREIALDLALSTTVYSNTSFQPSRPRLPPAPIIKDDDDMLSVAASALTLEGIEPPYVQHVQPCPTQGLVDGKRGAEQRQSLVARLLASEWDPDSSPSDYEFHDPYNQDYDESMPAWRLMSQTRADKQSLERVKSRFLSSRASIAPAGSMPLPSIQLSRNKPPMISNPVVAGRTRQVESQPEFIPNQTISSQPKPSSQVNGGSQIPNTQTVPGPFGTRPGTKKKKSRLPGF</sequence>
<feature type="compositionally biased region" description="Polar residues" evidence="1">
    <location>
        <begin position="856"/>
        <end position="882"/>
    </location>
</feature>
<dbReference type="Pfam" id="PF10214">
    <property type="entry name" value="Rrn6_beta-prop"/>
    <property type="match status" value="1"/>
</dbReference>
<dbReference type="InterPro" id="IPR019350">
    <property type="entry name" value="RNA_pol_I-sp_TIF_RRN6-like"/>
</dbReference>
<reference evidence="4" key="1">
    <citation type="submission" date="2021-01" db="EMBL/GenBank/DDBJ databases">
        <authorList>
            <person name="Kaushik A."/>
        </authorList>
    </citation>
    <scope>NUCLEOTIDE SEQUENCE</scope>
    <source>
        <strain evidence="4">AG5</strain>
    </source>
</reference>
<protein>
    <submittedName>
        <fullName evidence="4">Uncharacterized protein</fullName>
    </submittedName>
</protein>
<evidence type="ECO:0000313" key="4">
    <source>
        <dbReference type="EMBL" id="CAE7215736.1"/>
    </source>
</evidence>
<feature type="compositionally biased region" description="Basic and acidic residues" evidence="1">
    <location>
        <begin position="1"/>
        <end position="10"/>
    </location>
</feature>
<feature type="domain" description="RRN6 beta-propeller" evidence="2">
    <location>
        <begin position="138"/>
        <end position="438"/>
    </location>
</feature>
<evidence type="ECO:0000313" key="5">
    <source>
        <dbReference type="Proteomes" id="UP000663827"/>
    </source>
</evidence>